<dbReference type="EMBL" id="CABP01000087">
    <property type="protein sequence ID" value="CBI04865.1"/>
    <property type="molecule type" value="Genomic_DNA"/>
</dbReference>
<sequence>MGVLVGAPLNLSSGMASLRSPLVANDSRTMLNGLALRRRHTPQARTNGISVMLAPLHTFVICM</sequence>
<dbReference type="AlphaFoldDB" id="E6QCD9"/>
<accession>E6QCD9</accession>
<comment type="caution">
    <text evidence="1">The sequence shown here is derived from an EMBL/GenBank/DDBJ whole genome shotgun (WGS) entry which is preliminary data.</text>
</comment>
<protein>
    <submittedName>
        <fullName evidence="1">Uncharacterized protein</fullName>
    </submittedName>
</protein>
<gene>
    <name evidence="1" type="ORF">CARN5_1647</name>
</gene>
<evidence type="ECO:0000313" key="1">
    <source>
        <dbReference type="EMBL" id="CBI04865.1"/>
    </source>
</evidence>
<name>E6QCD9_9ZZZZ</name>
<proteinExistence type="predicted"/>
<reference evidence="1" key="1">
    <citation type="submission" date="2009-10" db="EMBL/GenBank/DDBJ databases">
        <title>Diversity of trophic interactions inside an arsenic-rich microbial ecosystem.</title>
        <authorList>
            <person name="Bertin P.N."/>
            <person name="Heinrich-Salmeron A."/>
            <person name="Pelletier E."/>
            <person name="Goulhen-Chollet F."/>
            <person name="Arsene-Ploetze F."/>
            <person name="Gallien S."/>
            <person name="Calteau A."/>
            <person name="Vallenet D."/>
            <person name="Casiot C."/>
            <person name="Chane-Woon-Ming B."/>
            <person name="Giloteaux L."/>
            <person name="Barakat M."/>
            <person name="Bonnefoy V."/>
            <person name="Bruneel O."/>
            <person name="Chandler M."/>
            <person name="Cleiss J."/>
            <person name="Duran R."/>
            <person name="Elbaz-Poulichet F."/>
            <person name="Fonknechten N."/>
            <person name="Lauga B."/>
            <person name="Mornico D."/>
            <person name="Ortet P."/>
            <person name="Schaeffer C."/>
            <person name="Siguier P."/>
            <person name="Alexander Thil Smith A."/>
            <person name="Van Dorsselaer A."/>
            <person name="Weissenbach J."/>
            <person name="Medigue C."/>
            <person name="Le Paslier D."/>
        </authorList>
    </citation>
    <scope>NUCLEOTIDE SEQUENCE</scope>
</reference>
<organism evidence="1">
    <name type="scientific">mine drainage metagenome</name>
    <dbReference type="NCBI Taxonomy" id="410659"/>
    <lineage>
        <taxon>unclassified sequences</taxon>
        <taxon>metagenomes</taxon>
        <taxon>ecological metagenomes</taxon>
    </lineage>
</organism>